<name>A0ABT4TQR0_9ACTN</name>
<evidence type="ECO:0000313" key="4">
    <source>
        <dbReference type="Proteomes" id="UP001165685"/>
    </source>
</evidence>
<comment type="caution">
    <text evidence="3">The sequence shown here is derived from an EMBL/GenBank/DDBJ whole genome shotgun (WGS) entry which is preliminary data.</text>
</comment>
<dbReference type="PANTHER" id="PTHR48098">
    <property type="entry name" value="ENTEROCHELIN ESTERASE-RELATED"/>
    <property type="match status" value="1"/>
</dbReference>
<dbReference type="InterPro" id="IPR050583">
    <property type="entry name" value="Mycobacterial_A85_antigen"/>
</dbReference>
<proteinExistence type="predicted"/>
<feature type="compositionally biased region" description="Low complexity" evidence="1">
    <location>
        <begin position="36"/>
        <end position="60"/>
    </location>
</feature>
<dbReference type="RefSeq" id="WP_270679654.1">
    <property type="nucleotide sequence ID" value="NZ_JAQFWP010000045.1"/>
</dbReference>
<keyword evidence="3" id="KW-0378">Hydrolase</keyword>
<reference evidence="3" key="1">
    <citation type="submission" date="2023-01" db="EMBL/GenBank/DDBJ databases">
        <title>Draft genome sequence of Nocardiopsis sp. LSu2-4 isolated from halophytes.</title>
        <authorList>
            <person name="Duangmal K."/>
            <person name="Chantavorakit T."/>
        </authorList>
    </citation>
    <scope>NUCLEOTIDE SEQUENCE</scope>
    <source>
        <strain evidence="3">LSu2-4</strain>
    </source>
</reference>
<dbReference type="EMBL" id="JAQFWP010000045">
    <property type="protein sequence ID" value="MDA2807025.1"/>
    <property type="molecule type" value="Genomic_DNA"/>
</dbReference>
<accession>A0ABT4TQR0</accession>
<feature type="region of interest" description="Disordered" evidence="1">
    <location>
        <begin position="35"/>
        <end position="64"/>
    </location>
</feature>
<evidence type="ECO:0000313" key="3">
    <source>
        <dbReference type="EMBL" id="MDA2807025.1"/>
    </source>
</evidence>
<feature type="signal peptide" evidence="2">
    <location>
        <begin position="1"/>
        <end position="22"/>
    </location>
</feature>
<feature type="chain" id="PRO_5047216108" evidence="2">
    <location>
        <begin position="23"/>
        <end position="329"/>
    </location>
</feature>
<dbReference type="Gene3D" id="3.40.50.1820">
    <property type="entry name" value="alpha/beta hydrolase"/>
    <property type="match status" value="1"/>
</dbReference>
<dbReference type="Proteomes" id="UP001165685">
    <property type="component" value="Unassembled WGS sequence"/>
</dbReference>
<keyword evidence="2" id="KW-0732">Signal</keyword>
<protein>
    <submittedName>
        <fullName evidence="3">Alpha/beta hydrolase-fold protein</fullName>
    </submittedName>
</protein>
<sequence length="329" mass="34849">MFSSLSRRATALAASSLVVATAATLAAVQGAHGPVPAQDARTAAGAAAPAPAPEGPAVHPRPGSVAVCDEPGTDEIVRVPDPAAPEGGRPIWVRRPPGPDSADLPVLYLLHGSTGTHTDLKDAGIGPKMDEQMCRAGIEFVIAAPFGQEVGGADTEWGDAVDDDYRIETFVTRKAVEAVEGDRRRPRELRAIGGFSMGGYGAAALPLRHPDLYSQAVSWAGYFKVDDPSGTFGDRAEEHAPDRLLDDPEVHDIRFMLVEGRQDRTPLQEGSIHGEAERFAGLLREHGMAVETLFPEGGHTYDTWTPTFPQAVDFLTEGWTGRAGTASGN</sequence>
<dbReference type="InterPro" id="IPR000801">
    <property type="entry name" value="Esterase-like"/>
</dbReference>
<dbReference type="InterPro" id="IPR029058">
    <property type="entry name" value="AB_hydrolase_fold"/>
</dbReference>
<dbReference type="PANTHER" id="PTHR48098:SF1">
    <property type="entry name" value="DIACYLGLYCEROL ACYLTRANSFERASE_MYCOLYLTRANSFERASE AG85A"/>
    <property type="match status" value="1"/>
</dbReference>
<gene>
    <name evidence="3" type="ORF">O4U47_21145</name>
</gene>
<dbReference type="GO" id="GO:0016787">
    <property type="term" value="F:hydrolase activity"/>
    <property type="evidence" value="ECO:0007669"/>
    <property type="project" value="UniProtKB-KW"/>
</dbReference>
<evidence type="ECO:0000256" key="1">
    <source>
        <dbReference type="SAM" id="MobiDB-lite"/>
    </source>
</evidence>
<evidence type="ECO:0000256" key="2">
    <source>
        <dbReference type="SAM" id="SignalP"/>
    </source>
</evidence>
<keyword evidence="4" id="KW-1185">Reference proteome</keyword>
<dbReference type="Pfam" id="PF00756">
    <property type="entry name" value="Esterase"/>
    <property type="match status" value="1"/>
</dbReference>
<dbReference type="SUPFAM" id="SSF53474">
    <property type="entry name" value="alpha/beta-Hydrolases"/>
    <property type="match status" value="1"/>
</dbReference>
<organism evidence="3 4">
    <name type="scientific">Nocardiopsis suaedae</name>
    <dbReference type="NCBI Taxonomy" id="3018444"/>
    <lineage>
        <taxon>Bacteria</taxon>
        <taxon>Bacillati</taxon>
        <taxon>Actinomycetota</taxon>
        <taxon>Actinomycetes</taxon>
        <taxon>Streptosporangiales</taxon>
        <taxon>Nocardiopsidaceae</taxon>
        <taxon>Nocardiopsis</taxon>
    </lineage>
</organism>